<protein>
    <submittedName>
        <fullName evidence="3">Sterol carrier family protein</fullName>
    </submittedName>
</protein>
<name>A0ABU2J7P6_9ACTN</name>
<organism evidence="3 4">
    <name type="scientific">Jatrophihabitans lederbergiae</name>
    <dbReference type="NCBI Taxonomy" id="3075547"/>
    <lineage>
        <taxon>Bacteria</taxon>
        <taxon>Bacillati</taxon>
        <taxon>Actinomycetota</taxon>
        <taxon>Actinomycetes</taxon>
        <taxon>Jatrophihabitantales</taxon>
        <taxon>Jatrophihabitantaceae</taxon>
        <taxon>Jatrophihabitans</taxon>
    </lineage>
</organism>
<proteinExistence type="predicted"/>
<dbReference type="InterPro" id="IPR017517">
    <property type="entry name" value="Maleyloyr_isom"/>
</dbReference>
<dbReference type="NCBIfam" id="TIGR03083">
    <property type="entry name" value="maleylpyruvate isomerase family mycothiol-dependent enzyme"/>
    <property type="match status" value="1"/>
</dbReference>
<dbReference type="Pfam" id="PF11716">
    <property type="entry name" value="MDMPI_N"/>
    <property type="match status" value="1"/>
</dbReference>
<evidence type="ECO:0000259" key="2">
    <source>
        <dbReference type="Pfam" id="PF17844"/>
    </source>
</evidence>
<evidence type="ECO:0000313" key="3">
    <source>
        <dbReference type="EMBL" id="MDT0261012.1"/>
    </source>
</evidence>
<dbReference type="Gene3D" id="3.30.1050.40">
    <property type="match status" value="1"/>
</dbReference>
<dbReference type="InterPro" id="IPR034660">
    <property type="entry name" value="DinB/YfiT-like"/>
</dbReference>
<accession>A0ABU2J7P6</accession>
<dbReference type="InterPro" id="IPR041629">
    <property type="entry name" value="SCP_3"/>
</dbReference>
<dbReference type="InterPro" id="IPR024344">
    <property type="entry name" value="MDMPI_metal-binding"/>
</dbReference>
<gene>
    <name evidence="3" type="ORF">RM423_06345</name>
</gene>
<dbReference type="SUPFAM" id="SSF109854">
    <property type="entry name" value="DinB/YfiT-like putative metalloenzymes"/>
    <property type="match status" value="1"/>
</dbReference>
<comment type="caution">
    <text evidence="3">The sequence shown here is derived from an EMBL/GenBank/DDBJ whole genome shotgun (WGS) entry which is preliminary data.</text>
</comment>
<reference evidence="4" key="1">
    <citation type="submission" date="2023-07" db="EMBL/GenBank/DDBJ databases">
        <title>30 novel species of actinomycetes from the DSMZ collection.</title>
        <authorList>
            <person name="Nouioui I."/>
        </authorList>
    </citation>
    <scope>NUCLEOTIDE SEQUENCE [LARGE SCALE GENOMIC DNA]</scope>
    <source>
        <strain evidence="4">DSM 44399</strain>
    </source>
</reference>
<dbReference type="RefSeq" id="WP_311422167.1">
    <property type="nucleotide sequence ID" value="NZ_JAVREH010000005.1"/>
</dbReference>
<dbReference type="Pfam" id="PF17844">
    <property type="entry name" value="SCP_3"/>
    <property type="match status" value="1"/>
</dbReference>
<dbReference type="EMBL" id="JAVREH010000005">
    <property type="protein sequence ID" value="MDT0261012.1"/>
    <property type="molecule type" value="Genomic_DNA"/>
</dbReference>
<keyword evidence="4" id="KW-1185">Reference proteome</keyword>
<evidence type="ECO:0000259" key="1">
    <source>
        <dbReference type="Pfam" id="PF11716"/>
    </source>
</evidence>
<feature type="domain" description="Bacterial SCP orthologue" evidence="2">
    <location>
        <begin position="161"/>
        <end position="253"/>
    </location>
</feature>
<feature type="domain" description="Mycothiol-dependent maleylpyruvate isomerase metal-binding" evidence="1">
    <location>
        <begin position="10"/>
        <end position="148"/>
    </location>
</feature>
<evidence type="ECO:0000313" key="4">
    <source>
        <dbReference type="Proteomes" id="UP001183176"/>
    </source>
</evidence>
<dbReference type="Proteomes" id="UP001183176">
    <property type="component" value="Unassembled WGS sequence"/>
</dbReference>
<sequence length="255" mass="27351">MAVSSADALLAQSARLRQWLVALPFDSFREPSVLPGWSVRVLAGHVLLVHRQLLAALGRPSDVQPLPLAMFVAGYRRDVDDIHADTIELAADRTPDELLTDLDLTIRDLRLRLAQPLPPVVQTARGPVTGPDLLLAAGMELVVHSDDLSRSVGAAPPVQPERPALALTVRTLTGLLATRYPGRSVEVRVPPFAAVQCIEGPRHTRGTPPNVVETDPATFLRLATGRLDWSVALGAGQVRASGNRADLSAQLPLLS</sequence>